<evidence type="ECO:0000313" key="2">
    <source>
        <dbReference type="EMBL" id="EME50196.1"/>
    </source>
</evidence>
<proteinExistence type="predicted"/>
<reference evidence="3" key="1">
    <citation type="journal article" date="2012" name="PLoS Genet.">
        <title>The genomes of the fungal plant pathogens Cladosporium fulvum and Dothistroma septosporum reveal adaptation to different hosts and lifestyles but also signatures of common ancestry.</title>
        <authorList>
            <person name="de Wit P.J.G.M."/>
            <person name="van der Burgt A."/>
            <person name="Oekmen B."/>
            <person name="Stergiopoulos I."/>
            <person name="Abd-Elsalam K.A."/>
            <person name="Aerts A.L."/>
            <person name="Bahkali A.H."/>
            <person name="Beenen H.G."/>
            <person name="Chettri P."/>
            <person name="Cox M.P."/>
            <person name="Datema E."/>
            <person name="de Vries R.P."/>
            <person name="Dhillon B."/>
            <person name="Ganley A.R."/>
            <person name="Griffiths S.A."/>
            <person name="Guo Y."/>
            <person name="Hamelin R.C."/>
            <person name="Henrissat B."/>
            <person name="Kabir M.S."/>
            <person name="Jashni M.K."/>
            <person name="Kema G."/>
            <person name="Klaubauf S."/>
            <person name="Lapidus A."/>
            <person name="Levasseur A."/>
            <person name="Lindquist E."/>
            <person name="Mehrabi R."/>
            <person name="Ohm R.A."/>
            <person name="Owen T.J."/>
            <person name="Salamov A."/>
            <person name="Schwelm A."/>
            <person name="Schijlen E."/>
            <person name="Sun H."/>
            <person name="van den Burg H.A."/>
            <person name="van Ham R.C.H.J."/>
            <person name="Zhang S."/>
            <person name="Goodwin S.B."/>
            <person name="Grigoriev I.V."/>
            <person name="Collemare J."/>
            <person name="Bradshaw R.E."/>
        </authorList>
    </citation>
    <scope>NUCLEOTIDE SEQUENCE [LARGE SCALE GENOMIC DNA]</scope>
    <source>
        <strain evidence="3">NZE10 / CBS 128990</strain>
    </source>
</reference>
<organism evidence="2 3">
    <name type="scientific">Dothistroma septosporum (strain NZE10 / CBS 128990)</name>
    <name type="common">Red band needle blight fungus</name>
    <name type="synonym">Mycosphaerella pini</name>
    <dbReference type="NCBI Taxonomy" id="675120"/>
    <lineage>
        <taxon>Eukaryota</taxon>
        <taxon>Fungi</taxon>
        <taxon>Dikarya</taxon>
        <taxon>Ascomycota</taxon>
        <taxon>Pezizomycotina</taxon>
        <taxon>Dothideomycetes</taxon>
        <taxon>Dothideomycetidae</taxon>
        <taxon>Mycosphaerellales</taxon>
        <taxon>Mycosphaerellaceae</taxon>
        <taxon>Dothistroma</taxon>
    </lineage>
</organism>
<dbReference type="InterPro" id="IPR032514">
    <property type="entry name" value="GtaA_central"/>
</dbReference>
<dbReference type="OrthoDB" id="5427396at2759"/>
<dbReference type="Pfam" id="PF16335">
    <property type="entry name" value="GtaA_6_Hairpin"/>
    <property type="match status" value="1"/>
</dbReference>
<feature type="non-terminal residue" evidence="2">
    <location>
        <position position="1"/>
    </location>
</feature>
<dbReference type="EMBL" id="KB446535">
    <property type="protein sequence ID" value="EME50196.1"/>
    <property type="molecule type" value="Genomic_DNA"/>
</dbReference>
<keyword evidence="3" id="KW-1185">Reference proteome</keyword>
<feature type="domain" description="Glutaminase A central" evidence="1">
    <location>
        <begin position="1"/>
        <end position="55"/>
    </location>
</feature>
<dbReference type="HOGENOM" id="CLU_3019827_0_0_1"/>
<dbReference type="STRING" id="675120.N1Q345"/>
<evidence type="ECO:0000313" key="3">
    <source>
        <dbReference type="Proteomes" id="UP000016933"/>
    </source>
</evidence>
<dbReference type="InterPro" id="IPR052743">
    <property type="entry name" value="Glutaminase_GtaA"/>
</dbReference>
<dbReference type="PANTHER" id="PTHR31987:SF1">
    <property type="entry name" value="GLUTAMINASE A"/>
    <property type="match status" value="1"/>
</dbReference>
<dbReference type="PANTHER" id="PTHR31987">
    <property type="entry name" value="GLUTAMINASE A-RELATED"/>
    <property type="match status" value="1"/>
</dbReference>
<name>N1Q345_DOTSN</name>
<protein>
    <recommendedName>
        <fullName evidence="1">Glutaminase A central domain-containing protein</fullName>
    </recommendedName>
</protein>
<dbReference type="Proteomes" id="UP000016933">
    <property type="component" value="Unassembled WGS sequence"/>
</dbReference>
<accession>N1Q345</accession>
<evidence type="ECO:0000259" key="1">
    <source>
        <dbReference type="Pfam" id="PF16335"/>
    </source>
</evidence>
<gene>
    <name evidence="2" type="ORF">DOTSEDRAFT_120092</name>
</gene>
<dbReference type="AlphaFoldDB" id="N1Q345"/>
<reference evidence="2 3" key="2">
    <citation type="journal article" date="2012" name="PLoS Pathog.">
        <title>Diverse lifestyles and strategies of plant pathogenesis encoded in the genomes of eighteen Dothideomycetes fungi.</title>
        <authorList>
            <person name="Ohm R.A."/>
            <person name="Feau N."/>
            <person name="Henrissat B."/>
            <person name="Schoch C.L."/>
            <person name="Horwitz B.A."/>
            <person name="Barry K.W."/>
            <person name="Condon B.J."/>
            <person name="Copeland A.C."/>
            <person name="Dhillon B."/>
            <person name="Glaser F."/>
            <person name="Hesse C.N."/>
            <person name="Kosti I."/>
            <person name="LaButti K."/>
            <person name="Lindquist E.A."/>
            <person name="Lucas S."/>
            <person name="Salamov A.A."/>
            <person name="Bradshaw R.E."/>
            <person name="Ciuffetti L."/>
            <person name="Hamelin R.C."/>
            <person name="Kema G.H.J."/>
            <person name="Lawrence C."/>
            <person name="Scott J.A."/>
            <person name="Spatafora J.W."/>
            <person name="Turgeon B.G."/>
            <person name="de Wit P.J.G.M."/>
            <person name="Zhong S."/>
            <person name="Goodwin S.B."/>
            <person name="Grigoriev I.V."/>
        </authorList>
    </citation>
    <scope>NUCLEOTIDE SEQUENCE [LARGE SCALE GENOMIC DNA]</scope>
    <source>
        <strain evidence="3">NZE10 / CBS 128990</strain>
    </source>
</reference>
<sequence length="56" mass="6430">PKNVSTIQCEWYRTASQEFGVPLDSRHGYTKSDWEMWTAAVCDEGSRGLFVNYLAK</sequence>